<evidence type="ECO:0000256" key="9">
    <source>
        <dbReference type="ARBA" id="ARBA00030407"/>
    </source>
</evidence>
<evidence type="ECO:0000256" key="1">
    <source>
        <dbReference type="ARBA" id="ARBA00005046"/>
    </source>
</evidence>
<evidence type="ECO:0000256" key="3">
    <source>
        <dbReference type="ARBA" id="ARBA00011950"/>
    </source>
</evidence>
<evidence type="ECO:0000256" key="8">
    <source>
        <dbReference type="ARBA" id="ARBA00029745"/>
    </source>
</evidence>
<dbReference type="Pfam" id="PF02391">
    <property type="entry name" value="MoaE"/>
    <property type="match status" value="1"/>
</dbReference>
<dbReference type="AlphaFoldDB" id="A0A2K9MF41"/>
<comment type="subunit">
    <text evidence="7">Heterotetramer of 2 MoaD subunits and 2 MoaE subunits. Also stable as homodimer. The enzyme changes between these two forms during catalysis.</text>
</comment>
<organism evidence="13 14">
    <name type="scientific">Paracoccus jeotgali</name>
    <dbReference type="NCBI Taxonomy" id="2065379"/>
    <lineage>
        <taxon>Bacteria</taxon>
        <taxon>Pseudomonadati</taxon>
        <taxon>Pseudomonadota</taxon>
        <taxon>Alphaproteobacteria</taxon>
        <taxon>Rhodobacterales</taxon>
        <taxon>Paracoccaceae</taxon>
        <taxon>Paracoccus</taxon>
    </lineage>
</organism>
<comment type="function">
    <text evidence="6">Converts molybdopterin precursor Z into molybdopterin. This requires the incorporation of two sulfur atoms into precursor Z to generate a dithiolene group. The sulfur is provided by MoaD.</text>
</comment>
<evidence type="ECO:0000256" key="11">
    <source>
        <dbReference type="ARBA" id="ARBA00032474"/>
    </source>
</evidence>
<accession>A0A2K9MF41</accession>
<evidence type="ECO:0000313" key="13">
    <source>
        <dbReference type="EMBL" id="AUM73135.1"/>
    </source>
</evidence>
<dbReference type="CDD" id="cd00756">
    <property type="entry name" value="MoaE"/>
    <property type="match status" value="1"/>
</dbReference>
<keyword evidence="14" id="KW-1185">Reference proteome</keyword>
<proteinExistence type="inferred from homology"/>
<evidence type="ECO:0000256" key="4">
    <source>
        <dbReference type="ARBA" id="ARBA00013858"/>
    </source>
</evidence>
<evidence type="ECO:0000256" key="10">
    <source>
        <dbReference type="ARBA" id="ARBA00030781"/>
    </source>
</evidence>
<evidence type="ECO:0000256" key="12">
    <source>
        <dbReference type="ARBA" id="ARBA00049878"/>
    </source>
</evidence>
<evidence type="ECO:0000256" key="6">
    <source>
        <dbReference type="ARBA" id="ARBA00025448"/>
    </source>
</evidence>
<dbReference type="KEGG" id="paru:CYR75_01475"/>
<dbReference type="RefSeq" id="WP_101498519.1">
    <property type="nucleotide sequence ID" value="NZ_CP025583.1"/>
</dbReference>
<dbReference type="EMBL" id="CP025583">
    <property type="protein sequence ID" value="AUM73135.1"/>
    <property type="molecule type" value="Genomic_DNA"/>
</dbReference>
<dbReference type="PANTHER" id="PTHR23404">
    <property type="entry name" value="MOLYBDOPTERIN SYNTHASE RELATED"/>
    <property type="match status" value="1"/>
</dbReference>
<evidence type="ECO:0000313" key="14">
    <source>
        <dbReference type="Proteomes" id="UP000234882"/>
    </source>
</evidence>
<dbReference type="OrthoDB" id="9803224at2"/>
<gene>
    <name evidence="13" type="ORF">CYR75_01475</name>
</gene>
<comment type="catalytic activity">
    <reaction evidence="12">
        <text>2 [molybdopterin-synthase sulfur-carrier protein]-C-terminal-Gly-aminoethanethioate + cyclic pyranopterin phosphate + H2O = molybdopterin + 2 [molybdopterin-synthase sulfur-carrier protein]-C-terminal Gly-Gly + 2 H(+)</text>
        <dbReference type="Rhea" id="RHEA:26333"/>
        <dbReference type="Rhea" id="RHEA-COMP:12202"/>
        <dbReference type="Rhea" id="RHEA-COMP:19907"/>
        <dbReference type="ChEBI" id="CHEBI:15377"/>
        <dbReference type="ChEBI" id="CHEBI:15378"/>
        <dbReference type="ChEBI" id="CHEBI:58698"/>
        <dbReference type="ChEBI" id="CHEBI:59648"/>
        <dbReference type="ChEBI" id="CHEBI:90778"/>
        <dbReference type="ChEBI" id="CHEBI:232372"/>
        <dbReference type="EC" id="2.8.1.12"/>
    </reaction>
</comment>
<name>A0A2K9MF41_9RHOB</name>
<reference evidence="14" key="1">
    <citation type="submission" date="2017-12" db="EMBL/GenBank/DDBJ databases">
        <title>Genomic analysis of Paracoccus sp. CBA4604.</title>
        <authorList>
            <person name="Roh S.W."/>
            <person name="Kim J.Y."/>
            <person name="Kim J.S."/>
        </authorList>
    </citation>
    <scope>NUCLEOTIDE SEQUENCE [LARGE SCALE GENOMIC DNA]</scope>
    <source>
        <strain evidence="14">CBA4604</strain>
    </source>
</reference>
<dbReference type="GO" id="GO:0030366">
    <property type="term" value="F:molybdopterin synthase activity"/>
    <property type="evidence" value="ECO:0007669"/>
    <property type="project" value="UniProtKB-EC"/>
</dbReference>
<dbReference type="Proteomes" id="UP000234882">
    <property type="component" value="Chromosome"/>
</dbReference>
<evidence type="ECO:0000256" key="5">
    <source>
        <dbReference type="ARBA" id="ARBA00023150"/>
    </source>
</evidence>
<dbReference type="SUPFAM" id="SSF54690">
    <property type="entry name" value="Molybdopterin synthase subunit MoaE"/>
    <property type="match status" value="1"/>
</dbReference>
<evidence type="ECO:0000256" key="7">
    <source>
        <dbReference type="ARBA" id="ARBA00026066"/>
    </source>
</evidence>
<keyword evidence="5" id="KW-0501">Molybdenum cofactor biosynthesis</keyword>
<protein>
    <recommendedName>
        <fullName evidence="4">Molybdopterin synthase catalytic subunit</fullName>
        <ecNumber evidence="3">2.8.1.12</ecNumber>
    </recommendedName>
    <alternativeName>
        <fullName evidence="10">MPT synthase subunit 2</fullName>
    </alternativeName>
    <alternativeName>
        <fullName evidence="8">Molybdenum cofactor biosynthesis protein E</fullName>
    </alternativeName>
    <alternativeName>
        <fullName evidence="9">Molybdopterin-converting factor large subunit</fullName>
    </alternativeName>
    <alternativeName>
        <fullName evidence="11">Molybdopterin-converting factor subunit 2</fullName>
    </alternativeName>
</protein>
<dbReference type="InterPro" id="IPR003448">
    <property type="entry name" value="Mopterin_biosynth_MoaE"/>
</dbReference>
<dbReference type="UniPathway" id="UPA00344"/>
<dbReference type="InterPro" id="IPR036563">
    <property type="entry name" value="MoaE_sf"/>
</dbReference>
<evidence type="ECO:0000256" key="2">
    <source>
        <dbReference type="ARBA" id="ARBA00005426"/>
    </source>
</evidence>
<sequence length="148" mass="16281">MLIRIQTEAFDLATVLQGFGTGAGAIVTFSGLVRDDTGRMTALELEHYPGMTEKAVTDIARRAVERWSLIDCAVIHRHGRLPVGAPIMMVATAARHRADAFAAAEFLMDYLKSRAPFWKREIGPDGPGDWVEAKDADEAALSRWDRPA</sequence>
<dbReference type="GO" id="GO:0006777">
    <property type="term" value="P:Mo-molybdopterin cofactor biosynthetic process"/>
    <property type="evidence" value="ECO:0007669"/>
    <property type="project" value="UniProtKB-KW"/>
</dbReference>
<comment type="pathway">
    <text evidence="1">Cofactor biosynthesis; molybdopterin biosynthesis.</text>
</comment>
<dbReference type="EC" id="2.8.1.12" evidence="3"/>
<dbReference type="Gene3D" id="3.90.1170.40">
    <property type="entry name" value="Molybdopterin biosynthesis MoaE subunit"/>
    <property type="match status" value="1"/>
</dbReference>
<comment type="similarity">
    <text evidence="2">Belongs to the MoaE family.</text>
</comment>